<organism evidence="4 5">
    <name type="scientific">Saitoella complicata (strain BCRC 22490 / CBS 7301 / JCM 7358 / NBRC 10748 / NRRL Y-17804)</name>
    <dbReference type="NCBI Taxonomy" id="698492"/>
    <lineage>
        <taxon>Eukaryota</taxon>
        <taxon>Fungi</taxon>
        <taxon>Dikarya</taxon>
        <taxon>Ascomycota</taxon>
        <taxon>Taphrinomycotina</taxon>
        <taxon>Taphrinomycotina incertae sedis</taxon>
        <taxon>Saitoella</taxon>
    </lineage>
</organism>
<keyword evidence="5" id="KW-1185">Reference proteome</keyword>
<protein>
    <recommendedName>
        <fullName evidence="3">Isochorismatase-like domain-containing protein</fullName>
    </recommendedName>
</protein>
<dbReference type="AlphaFoldDB" id="A0A0E9NSW0"/>
<reference evidence="4 5" key="2">
    <citation type="journal article" date="2014" name="J. Gen. Appl. Microbiol.">
        <title>The early diverging ascomycetous budding yeast Saitoella complicata has three histone deacetylases belonging to the Clr6, Hos2, and Rpd3 lineages.</title>
        <authorList>
            <person name="Nishida H."/>
            <person name="Matsumoto T."/>
            <person name="Kondo S."/>
            <person name="Hamamoto M."/>
            <person name="Yoshikawa H."/>
        </authorList>
    </citation>
    <scope>NUCLEOTIDE SEQUENCE [LARGE SCALE GENOMIC DNA]</scope>
    <source>
        <strain evidence="4 5">NRRL Y-17804</strain>
    </source>
</reference>
<comment type="similarity">
    <text evidence="1">Belongs to the isochorismatase family.</text>
</comment>
<dbReference type="PANTHER" id="PTHR43540">
    <property type="entry name" value="PEROXYUREIDOACRYLATE/UREIDOACRYLATE AMIDOHYDROLASE-RELATED"/>
    <property type="match status" value="1"/>
</dbReference>
<comment type="caution">
    <text evidence="4">The sequence shown here is derived from an EMBL/GenBank/DDBJ whole genome shotgun (WGS) entry which is preliminary data.</text>
</comment>
<dbReference type="InterPro" id="IPR036380">
    <property type="entry name" value="Isochorismatase-like_sf"/>
</dbReference>
<proteinExistence type="inferred from homology"/>
<dbReference type="STRING" id="698492.A0A0E9NSW0"/>
<reference evidence="4 5" key="3">
    <citation type="journal article" date="2015" name="Genome Announc.">
        <title>Draft Genome Sequence of the Archiascomycetous Yeast Saitoella complicata.</title>
        <authorList>
            <person name="Yamauchi K."/>
            <person name="Kondo S."/>
            <person name="Hamamoto M."/>
            <person name="Takahashi Y."/>
            <person name="Ogura Y."/>
            <person name="Hayashi T."/>
            <person name="Nishida H."/>
        </authorList>
    </citation>
    <scope>NUCLEOTIDE SEQUENCE [LARGE SCALE GENOMIC DNA]</scope>
    <source>
        <strain evidence="4 5">NRRL Y-17804</strain>
    </source>
</reference>
<dbReference type="InterPro" id="IPR000868">
    <property type="entry name" value="Isochorismatase-like_dom"/>
</dbReference>
<dbReference type="EMBL" id="BACD03000072">
    <property type="protein sequence ID" value="GAO52520.1"/>
    <property type="molecule type" value="Genomic_DNA"/>
</dbReference>
<dbReference type="OMA" id="TGMMTHM"/>
<dbReference type="GO" id="GO:0016787">
    <property type="term" value="F:hydrolase activity"/>
    <property type="evidence" value="ECO:0007669"/>
    <property type="project" value="UniProtKB-KW"/>
</dbReference>
<accession>A0A0E9NSW0</accession>
<keyword evidence="2" id="KW-0378">Hydrolase</keyword>
<dbReference type="PANTHER" id="PTHR43540:SF15">
    <property type="entry name" value="BLR5631 PROTEIN"/>
    <property type="match status" value="1"/>
</dbReference>
<dbReference type="Proteomes" id="UP000033140">
    <property type="component" value="Unassembled WGS sequence"/>
</dbReference>
<evidence type="ECO:0000256" key="2">
    <source>
        <dbReference type="ARBA" id="ARBA00022801"/>
    </source>
</evidence>
<evidence type="ECO:0000259" key="3">
    <source>
        <dbReference type="Pfam" id="PF00857"/>
    </source>
</evidence>
<dbReference type="CDD" id="cd01014">
    <property type="entry name" value="nicotinamidase_related"/>
    <property type="match status" value="1"/>
</dbReference>
<feature type="domain" description="Isochorismatase-like" evidence="3">
    <location>
        <begin position="69"/>
        <end position="235"/>
    </location>
</feature>
<name>A0A0E9NSW0_SAICN</name>
<evidence type="ECO:0000313" key="4">
    <source>
        <dbReference type="EMBL" id="GAO52520.1"/>
    </source>
</evidence>
<dbReference type="Gene3D" id="3.40.50.850">
    <property type="entry name" value="Isochorismatase-like"/>
    <property type="match status" value="1"/>
</dbReference>
<reference evidence="4 5" key="1">
    <citation type="journal article" date="2011" name="J. Gen. Appl. Microbiol.">
        <title>Draft genome sequencing of the enigmatic yeast Saitoella complicata.</title>
        <authorList>
            <person name="Nishida H."/>
            <person name="Hamamoto M."/>
            <person name="Sugiyama J."/>
        </authorList>
    </citation>
    <scope>NUCLEOTIDE SEQUENCE [LARGE SCALE GENOMIC DNA]</scope>
    <source>
        <strain evidence="4 5">NRRL Y-17804</strain>
    </source>
</reference>
<dbReference type="Pfam" id="PF00857">
    <property type="entry name" value="Isochorismatase"/>
    <property type="match status" value="1"/>
</dbReference>
<sequence length="242" mass="26509">MTHRPVHPKWRMRGRLLSDAHTVRLIRGSPPTPPSKFTQNFTRKSNQTMALSFRQILGAPPSTVNIPTSALLIIDAQNEYAEGKLKIHDIESSRPKIKELLEKYRAEGGAVVHITHVTPEGAPVFTQGTGLEEEFKELKPRDGEHIIRKQAPSSFTNTTLHETLKSLDVNQIVLCGYMAHVCITGTARSGMENGYDVVIVRDAIGDRDVPGAKAPELVKMVLTELADAIGTVVDSSEIGSAN</sequence>
<evidence type="ECO:0000256" key="1">
    <source>
        <dbReference type="ARBA" id="ARBA00006336"/>
    </source>
</evidence>
<dbReference type="InterPro" id="IPR050272">
    <property type="entry name" value="Isochorismatase-like_hydrls"/>
</dbReference>
<evidence type="ECO:0000313" key="5">
    <source>
        <dbReference type="Proteomes" id="UP000033140"/>
    </source>
</evidence>
<gene>
    <name evidence="4" type="ORF">G7K_6594-t1</name>
</gene>
<dbReference type="SUPFAM" id="SSF52499">
    <property type="entry name" value="Isochorismatase-like hydrolases"/>
    <property type="match status" value="1"/>
</dbReference>